<protein>
    <recommendedName>
        <fullName evidence="3">TIR domain-containing protein</fullName>
    </recommendedName>
</protein>
<evidence type="ECO:0008006" key="3">
    <source>
        <dbReference type="Google" id="ProtNLM"/>
    </source>
</evidence>
<dbReference type="OrthoDB" id="3594541at2"/>
<evidence type="ECO:0000313" key="2">
    <source>
        <dbReference type="Proteomes" id="UP000256269"/>
    </source>
</evidence>
<evidence type="ECO:0000313" key="1">
    <source>
        <dbReference type="EMBL" id="REH37055.1"/>
    </source>
</evidence>
<comment type="caution">
    <text evidence="1">The sequence shown here is derived from an EMBL/GenBank/DDBJ whole genome shotgun (WGS) entry which is preliminary data.</text>
</comment>
<accession>A0A3E0H412</accession>
<proteinExistence type="predicted"/>
<dbReference type="EMBL" id="QUNO01000015">
    <property type="protein sequence ID" value="REH37055.1"/>
    <property type="molecule type" value="Genomic_DNA"/>
</dbReference>
<name>A0A3E0H412_9PSEU</name>
<dbReference type="Gene3D" id="1.25.40.10">
    <property type="entry name" value="Tetratricopeptide repeat domain"/>
    <property type="match status" value="1"/>
</dbReference>
<gene>
    <name evidence="1" type="ORF">BCF44_11559</name>
</gene>
<keyword evidence="2" id="KW-1185">Reference proteome</keyword>
<dbReference type="Proteomes" id="UP000256269">
    <property type="component" value="Unassembled WGS sequence"/>
</dbReference>
<reference evidence="1 2" key="1">
    <citation type="submission" date="2018-08" db="EMBL/GenBank/DDBJ databases">
        <title>Genomic Encyclopedia of Archaeal and Bacterial Type Strains, Phase II (KMG-II): from individual species to whole genera.</title>
        <authorList>
            <person name="Goeker M."/>
        </authorList>
    </citation>
    <scope>NUCLEOTIDE SEQUENCE [LARGE SCALE GENOMIC DNA]</scope>
    <source>
        <strain evidence="1 2">DSM 45791</strain>
    </source>
</reference>
<organism evidence="1 2">
    <name type="scientific">Kutzneria buriramensis</name>
    <dbReference type="NCBI Taxonomy" id="1045776"/>
    <lineage>
        <taxon>Bacteria</taxon>
        <taxon>Bacillati</taxon>
        <taxon>Actinomycetota</taxon>
        <taxon>Actinomycetes</taxon>
        <taxon>Pseudonocardiales</taxon>
        <taxon>Pseudonocardiaceae</taxon>
        <taxon>Kutzneria</taxon>
    </lineage>
</organism>
<dbReference type="InterPro" id="IPR011990">
    <property type="entry name" value="TPR-like_helical_dom_sf"/>
</dbReference>
<dbReference type="AlphaFoldDB" id="A0A3E0H412"/>
<sequence length="550" mass="61096">MTAENVPKVVISYAHEPPGRVLERALHRVLSDAGFDVVSDRDLLGAASLQRWMVGMFSTRIIVVALTADYVRAFDGQGGEHSPRQGVAFEATLMRVQNYRNHSLHDSVPVVLVATPDFDVDQLPLDLAAMVVRRFDPVTGAGAEKLLAHIRDVAFRRRREVSAMSSERSLRQIHLDLEKAEPMSARAVDTVYEFLGVPDEPDHALELAAAFPAAAKVAKAAGDVQLVRQISDKCLTALRKGDERLVDESRMEGRILICGAGWCLQREYRLATALQYTNEGMALADRLHDHYGIAHGHKNLGRIQRLNAERARRGAEAEHLLRTSVSSLERAAEQFATIGGCEHDVGSCYSLTARTCLSSHLMVPDDRVLTRAWRLVDRAEELLLPAAGKNYFDLLILKVELLALTGSPVPARRMINEVIEHLLSIPGAGRSEIHGRARMIRANLYPGSRGRADARRDLQECQQIFERIGLNHPAAAAKWAIARQNPKSVSTLVRLTDEDMVKLEHLTVDPCARLLAIADLERQHQWRAGGHAVTAKVDWSLFVRPNEFEN</sequence>
<dbReference type="RefSeq" id="WP_116179216.1">
    <property type="nucleotide sequence ID" value="NZ_CP144375.1"/>
</dbReference>